<feature type="domain" description="ATP-grasp" evidence="6">
    <location>
        <begin position="513"/>
        <end position="564"/>
    </location>
</feature>
<dbReference type="SUPFAM" id="SSF52210">
    <property type="entry name" value="Succinyl-CoA synthetase domains"/>
    <property type="match status" value="2"/>
</dbReference>
<keyword evidence="2 5" id="KW-0547">Nucleotide-binding</keyword>
<evidence type="ECO:0000313" key="8">
    <source>
        <dbReference type="Proteomes" id="UP000742786"/>
    </source>
</evidence>
<dbReference type="AlphaFoldDB" id="A0A916J6E4"/>
<organism evidence="7 8">
    <name type="scientific">Georgfuchsia toluolica</name>
    <dbReference type="NCBI Taxonomy" id="424218"/>
    <lineage>
        <taxon>Bacteria</taxon>
        <taxon>Pseudomonadati</taxon>
        <taxon>Pseudomonadota</taxon>
        <taxon>Betaproteobacteria</taxon>
        <taxon>Nitrosomonadales</taxon>
        <taxon>Sterolibacteriaceae</taxon>
        <taxon>Georgfuchsia</taxon>
    </lineage>
</organism>
<sequence length="735" mass="78717">MQDVSALNTFFSPRSVAVVGASSDPKKPGNTALRNMKSMGYKGKIYPINPREQSILGLACYKNVLDISEPVDVCVLLVPADFTLQVAQDLVKRKKRYHDVSAVVCMSAGFGELNTSEAGQRERNLVQTLRSASIRLIGPNCLGIMDTVSGFNTNFDIGDYPRGGISILTQSGAFGNSFLFGSGTTGKVGLNKFVSIGNMADVQMSELLLFLKADESTRVIGIYLEGLTEPREFFEIARDVVATKPIVILKSGRSELGSTAALSHTGSVAGADAIYDGACRQSGLIRARSVAEFYDTLRAFAKQPMPAGNRVCVLTHMGGPGTMCIDEISTLPGLKMTAFSPETHDALKRILSPAANIGQPPGYVDLTAAHYENLHNQVLQLLFRDQNVDAVIQILAPSAFLDQKLLAKEILSGYESQSGAKKPLLNVVTFGDFADTLRQGLEGGGLPTFDFPDSVAQVAANLAAYATIRKAAGQGRVVKAERIAAQAAQGPAERLIAVASGQGRISLLEPEAYEVCKQYGIRVPPFRKVDAPEDAKRAANEIGYPVVLKIVSAEILHKTDAGGVMLGVSSDSVLEQSYAKLIENIRKAAPRIAKPNVLVQKMMLATTELVLGGLRDKLFGPTIMFGLGGTYIEVLKHVNFHLTPLGLEDAKELIRETLPPALLEGARGRKKMNVDAIAGALVSLGRLFEEQPQIEQVDLNPFLPDDEGGIAVDARIILAKQASAAKNLSANNVNP</sequence>
<evidence type="ECO:0000256" key="5">
    <source>
        <dbReference type="PROSITE-ProRule" id="PRU00409"/>
    </source>
</evidence>
<dbReference type="Gene3D" id="3.40.50.720">
    <property type="entry name" value="NAD(P)-binding Rossmann-like Domain"/>
    <property type="match status" value="1"/>
</dbReference>
<keyword evidence="3 5" id="KW-0067">ATP-binding</keyword>
<dbReference type="InterPro" id="IPR051538">
    <property type="entry name" value="Acyl-CoA_Synth/Transferase"/>
</dbReference>
<dbReference type="InterPro" id="IPR003781">
    <property type="entry name" value="CoA-bd"/>
</dbReference>
<dbReference type="InterPro" id="IPR036291">
    <property type="entry name" value="NAD(P)-bd_dom_sf"/>
</dbReference>
<dbReference type="Gene3D" id="3.30.1490.20">
    <property type="entry name" value="ATP-grasp fold, A domain"/>
    <property type="match status" value="1"/>
</dbReference>
<reference evidence="7" key="1">
    <citation type="submission" date="2021-04" db="EMBL/GenBank/DDBJ databases">
        <authorList>
            <person name="Hornung B."/>
        </authorList>
    </citation>
    <scope>NUCLEOTIDE SEQUENCE</scope>
    <source>
        <strain evidence="7">G5G6</strain>
    </source>
</reference>
<proteinExistence type="inferred from homology"/>
<dbReference type="InterPro" id="IPR032875">
    <property type="entry name" value="Succ_CoA_lig_flav_dom"/>
</dbReference>
<dbReference type="RefSeq" id="WP_220635251.1">
    <property type="nucleotide sequence ID" value="NZ_CAJQUM010000001.1"/>
</dbReference>
<gene>
    <name evidence="7" type="ORF">GTOL_11148</name>
</gene>
<evidence type="ECO:0000256" key="3">
    <source>
        <dbReference type="ARBA" id="ARBA00022840"/>
    </source>
</evidence>
<dbReference type="SMART" id="SM00881">
    <property type="entry name" value="CoA_binding"/>
    <property type="match status" value="1"/>
</dbReference>
<dbReference type="EMBL" id="CAJQUM010000001">
    <property type="protein sequence ID" value="CAG4883266.1"/>
    <property type="molecule type" value="Genomic_DNA"/>
</dbReference>
<dbReference type="Pfam" id="PF13607">
    <property type="entry name" value="Succ_CoA_lig"/>
    <property type="match status" value="1"/>
</dbReference>
<comment type="caution">
    <text evidence="7">The sequence shown here is derived from an EMBL/GenBank/DDBJ whole genome shotgun (WGS) entry which is preliminary data.</text>
</comment>
<name>A0A916J6E4_9PROT</name>
<dbReference type="FunFam" id="3.30.1490.20:FF:000020">
    <property type="entry name" value="Protein lysine acetyltransferase"/>
    <property type="match status" value="1"/>
</dbReference>
<evidence type="ECO:0000256" key="2">
    <source>
        <dbReference type="ARBA" id="ARBA00022741"/>
    </source>
</evidence>
<dbReference type="GO" id="GO:0016874">
    <property type="term" value="F:ligase activity"/>
    <property type="evidence" value="ECO:0007669"/>
    <property type="project" value="UniProtKB-KW"/>
</dbReference>
<evidence type="ECO:0000313" key="7">
    <source>
        <dbReference type="EMBL" id="CAG4883266.1"/>
    </source>
</evidence>
<keyword evidence="8" id="KW-1185">Reference proteome</keyword>
<keyword evidence="1" id="KW-0436">Ligase</keyword>
<dbReference type="GO" id="GO:0046872">
    <property type="term" value="F:metal ion binding"/>
    <property type="evidence" value="ECO:0007669"/>
    <property type="project" value="InterPro"/>
</dbReference>
<dbReference type="InterPro" id="IPR011761">
    <property type="entry name" value="ATP-grasp"/>
</dbReference>
<dbReference type="GO" id="GO:0005524">
    <property type="term" value="F:ATP binding"/>
    <property type="evidence" value="ECO:0007669"/>
    <property type="project" value="UniProtKB-UniRule"/>
</dbReference>
<dbReference type="InterPro" id="IPR013815">
    <property type="entry name" value="ATP_grasp_subdomain_1"/>
</dbReference>
<dbReference type="Pfam" id="PF13549">
    <property type="entry name" value="ATP-grasp_5"/>
    <property type="match status" value="1"/>
</dbReference>
<dbReference type="Gene3D" id="3.40.50.261">
    <property type="entry name" value="Succinyl-CoA synthetase domains"/>
    <property type="match status" value="2"/>
</dbReference>
<dbReference type="PANTHER" id="PTHR43334">
    <property type="entry name" value="ACETATE--COA LIGASE [ADP-FORMING]"/>
    <property type="match status" value="1"/>
</dbReference>
<comment type="similarity">
    <text evidence="4">In the N-terminal section; belongs to the acetate CoA ligase alpha subunit family.</text>
</comment>
<dbReference type="SUPFAM" id="SSF56059">
    <property type="entry name" value="Glutathione synthetase ATP-binding domain-like"/>
    <property type="match status" value="1"/>
</dbReference>
<protein>
    <submittedName>
        <fullName evidence="7">Acetyl-CoA synthetase (ADP-forming) alpha and beta chains</fullName>
    </submittedName>
</protein>
<dbReference type="PROSITE" id="PS50975">
    <property type="entry name" value="ATP_GRASP"/>
    <property type="match status" value="1"/>
</dbReference>
<dbReference type="PANTHER" id="PTHR43334:SF1">
    <property type="entry name" value="3-HYDROXYPROPIONATE--COA LIGASE [ADP-FORMING]"/>
    <property type="match status" value="1"/>
</dbReference>
<dbReference type="SUPFAM" id="SSF51735">
    <property type="entry name" value="NAD(P)-binding Rossmann-fold domains"/>
    <property type="match status" value="1"/>
</dbReference>
<dbReference type="Proteomes" id="UP000742786">
    <property type="component" value="Unassembled WGS sequence"/>
</dbReference>
<evidence type="ECO:0000259" key="6">
    <source>
        <dbReference type="PROSITE" id="PS50975"/>
    </source>
</evidence>
<accession>A0A916J6E4</accession>
<dbReference type="Gene3D" id="3.30.470.20">
    <property type="entry name" value="ATP-grasp fold, B domain"/>
    <property type="match status" value="1"/>
</dbReference>
<dbReference type="Pfam" id="PF13380">
    <property type="entry name" value="CoA_binding_2"/>
    <property type="match status" value="1"/>
</dbReference>
<evidence type="ECO:0000256" key="4">
    <source>
        <dbReference type="ARBA" id="ARBA00060888"/>
    </source>
</evidence>
<evidence type="ECO:0000256" key="1">
    <source>
        <dbReference type="ARBA" id="ARBA00022598"/>
    </source>
</evidence>
<dbReference type="InterPro" id="IPR016102">
    <property type="entry name" value="Succinyl-CoA_synth-like"/>
</dbReference>